<dbReference type="SUPFAM" id="SSF53335">
    <property type="entry name" value="S-adenosyl-L-methionine-dependent methyltransferases"/>
    <property type="match status" value="1"/>
</dbReference>
<dbReference type="PANTHER" id="PTHR47313:SF1">
    <property type="entry name" value="RIBOSOMAL RNA LARGE SUBUNIT METHYLTRANSFERASE K_L"/>
    <property type="match status" value="1"/>
</dbReference>
<dbReference type="InterPro" id="IPR004114">
    <property type="entry name" value="THUMP_dom"/>
</dbReference>
<keyword evidence="1 5" id="KW-0489">Methyltransferase</keyword>
<dbReference type="InterPro" id="IPR002052">
    <property type="entry name" value="DNA_methylase_N6_adenine_CS"/>
</dbReference>
<dbReference type="PROSITE" id="PS00092">
    <property type="entry name" value="N6_MTASE"/>
    <property type="match status" value="1"/>
</dbReference>
<protein>
    <submittedName>
        <fullName evidence="5">Class I SAM-dependent RNA methyltransferase</fullName>
    </submittedName>
</protein>
<comment type="caution">
    <text evidence="5">The sequence shown here is derived from an EMBL/GenBank/DDBJ whole genome shotgun (WGS) entry which is preliminary data.</text>
</comment>
<dbReference type="PROSITE" id="PS01261">
    <property type="entry name" value="UPF0020"/>
    <property type="match status" value="1"/>
</dbReference>
<dbReference type="GO" id="GO:0008168">
    <property type="term" value="F:methyltransferase activity"/>
    <property type="evidence" value="ECO:0007669"/>
    <property type="project" value="UniProtKB-KW"/>
</dbReference>
<dbReference type="Pfam" id="PF02926">
    <property type="entry name" value="THUMP"/>
    <property type="match status" value="1"/>
</dbReference>
<keyword evidence="2" id="KW-0808">Transferase</keyword>
<dbReference type="Proteomes" id="UP001526147">
    <property type="component" value="Unassembled WGS sequence"/>
</dbReference>
<evidence type="ECO:0000313" key="6">
    <source>
        <dbReference type="Proteomes" id="UP001526147"/>
    </source>
</evidence>
<dbReference type="InterPro" id="IPR029063">
    <property type="entry name" value="SAM-dependent_MTases_sf"/>
</dbReference>
<dbReference type="InterPro" id="IPR054170">
    <property type="entry name" value="RlmL_1st"/>
</dbReference>
<keyword evidence="3" id="KW-0694">RNA-binding</keyword>
<keyword evidence="6" id="KW-1185">Reference proteome</keyword>
<dbReference type="SMART" id="SM00981">
    <property type="entry name" value="THUMP"/>
    <property type="match status" value="1"/>
</dbReference>
<proteinExistence type="predicted"/>
<evidence type="ECO:0000256" key="1">
    <source>
        <dbReference type="ARBA" id="ARBA00022603"/>
    </source>
</evidence>
<feature type="domain" description="THUMP" evidence="4">
    <location>
        <begin position="44"/>
        <end position="155"/>
    </location>
</feature>
<evidence type="ECO:0000256" key="2">
    <source>
        <dbReference type="ARBA" id="ARBA00022679"/>
    </source>
</evidence>
<evidence type="ECO:0000259" key="4">
    <source>
        <dbReference type="PROSITE" id="PS51165"/>
    </source>
</evidence>
<dbReference type="Pfam" id="PF22020">
    <property type="entry name" value="RlmL_1st"/>
    <property type="match status" value="1"/>
</dbReference>
<dbReference type="EMBL" id="JAOYEY010000050">
    <property type="protein sequence ID" value="MCV9888406.1"/>
    <property type="molecule type" value="Genomic_DNA"/>
</dbReference>
<reference evidence="5 6" key="1">
    <citation type="submission" date="2022-10" db="EMBL/GenBank/DDBJ databases">
        <title>Draft genome assembly of moderately radiation resistant bacterium Metabacillus halosaccharovorans.</title>
        <authorList>
            <person name="Pal S."/>
            <person name="Gopinathan A."/>
        </authorList>
    </citation>
    <scope>NUCLEOTIDE SEQUENCE [LARGE SCALE GENOMIC DNA]</scope>
    <source>
        <strain evidence="5 6">VITHBRA001</strain>
    </source>
</reference>
<dbReference type="Gene3D" id="3.40.50.150">
    <property type="entry name" value="Vaccinia Virus protein VP39"/>
    <property type="match status" value="1"/>
</dbReference>
<dbReference type="CDD" id="cd11715">
    <property type="entry name" value="THUMP_AdoMetMT"/>
    <property type="match status" value="1"/>
</dbReference>
<dbReference type="Pfam" id="PF01170">
    <property type="entry name" value="UPF0020"/>
    <property type="match status" value="1"/>
</dbReference>
<dbReference type="InterPro" id="IPR000241">
    <property type="entry name" value="RlmKL-like_Mtase"/>
</dbReference>
<dbReference type="PROSITE" id="PS51165">
    <property type="entry name" value="THUMP"/>
    <property type="match status" value="1"/>
</dbReference>
<gene>
    <name evidence="5" type="ORF">OIH86_22400</name>
</gene>
<dbReference type="PANTHER" id="PTHR47313">
    <property type="entry name" value="RIBOSOMAL RNA LARGE SUBUNIT METHYLTRANSFERASE K/L"/>
    <property type="match status" value="1"/>
</dbReference>
<sequence length="380" mass="43059">MKNITLIATSAMGLEAIVGKEVKDLGYECKIENGKVTYEADELAICRSNLWLRTADRIKIKVGEFQARTFDELFEKTKALNWGDYLPENAEFPVIGKSVKSTLASVPDCQGIVKKAIVEKLKLHYKKTGWFNEDGPLYRIEVALLKDVATITIDASGAGLHKRGFRIEQGGAPLKETLAAALVLLTRWTPDKPFVDPFCGSGTIPIEAALIGQNIAPGFNRDFASEEWDWIGREKWDIARQEVEEKADYDRQLDILGSDIDHRMVNIAKGNAEEAGFGDIISFKQMQVKDFTTTKEFGVIVGNPPYGERLGEKREVEHMYKEMGQAFSKLDTWSIYMLTSHEGFEQFYGKPATKKRKLFNGFIKTDYYQYWSNIRPPRNK</sequence>
<accession>A0ABT3DNI4</accession>
<evidence type="ECO:0000313" key="5">
    <source>
        <dbReference type="EMBL" id="MCV9888406.1"/>
    </source>
</evidence>
<dbReference type="RefSeq" id="WP_264144506.1">
    <property type="nucleotide sequence ID" value="NZ_JAOYEY010000050.1"/>
</dbReference>
<dbReference type="InterPro" id="IPR053943">
    <property type="entry name" value="RlmKL-like_Mtase_CS"/>
</dbReference>
<name>A0ABT3DNI4_9BACI</name>
<organism evidence="5 6">
    <name type="scientific">Metabacillus halosaccharovorans</name>
    <dbReference type="NCBI Taxonomy" id="930124"/>
    <lineage>
        <taxon>Bacteria</taxon>
        <taxon>Bacillati</taxon>
        <taxon>Bacillota</taxon>
        <taxon>Bacilli</taxon>
        <taxon>Bacillales</taxon>
        <taxon>Bacillaceae</taxon>
        <taxon>Metabacillus</taxon>
    </lineage>
</organism>
<evidence type="ECO:0000256" key="3">
    <source>
        <dbReference type="PROSITE-ProRule" id="PRU00529"/>
    </source>
</evidence>
<dbReference type="Gene3D" id="3.30.2130.30">
    <property type="match status" value="1"/>
</dbReference>
<dbReference type="GO" id="GO:0032259">
    <property type="term" value="P:methylation"/>
    <property type="evidence" value="ECO:0007669"/>
    <property type="project" value="UniProtKB-KW"/>
</dbReference>